<dbReference type="EMBL" id="OZ075130">
    <property type="protein sequence ID" value="CAL4977918.1"/>
    <property type="molecule type" value="Genomic_DNA"/>
</dbReference>
<organism evidence="2 3">
    <name type="scientific">Urochloa decumbens</name>
    <dbReference type="NCBI Taxonomy" id="240449"/>
    <lineage>
        <taxon>Eukaryota</taxon>
        <taxon>Viridiplantae</taxon>
        <taxon>Streptophyta</taxon>
        <taxon>Embryophyta</taxon>
        <taxon>Tracheophyta</taxon>
        <taxon>Spermatophyta</taxon>
        <taxon>Magnoliopsida</taxon>
        <taxon>Liliopsida</taxon>
        <taxon>Poales</taxon>
        <taxon>Poaceae</taxon>
        <taxon>PACMAD clade</taxon>
        <taxon>Panicoideae</taxon>
        <taxon>Panicodae</taxon>
        <taxon>Paniceae</taxon>
        <taxon>Melinidinae</taxon>
        <taxon>Urochloa</taxon>
    </lineage>
</organism>
<dbReference type="Proteomes" id="UP001497457">
    <property type="component" value="Chromosome 20rd"/>
</dbReference>
<feature type="transmembrane region" description="Helical" evidence="1">
    <location>
        <begin position="89"/>
        <end position="115"/>
    </location>
</feature>
<keyword evidence="1" id="KW-0472">Membrane</keyword>
<keyword evidence="1" id="KW-1133">Transmembrane helix</keyword>
<sequence length="190" mass="20570">MAEKIMMPHEQLASPLLPVPVEKKKQQQKPTRAFPPFPAVRLVSLWGLFNAGVLFLSFAITCTLGVVYTNPSDLPSWLVQPADLTEAEVATASALMLGTIWGTVIQAAAATPALLLPAHRRRTRRALAYTVLAAAVASHCMNVSALGIYRTTGPGYPAFIRINCFVCFFILAVSDLLCFLALLVGNDEDE</sequence>
<feature type="transmembrane region" description="Helical" evidence="1">
    <location>
        <begin position="42"/>
        <end position="69"/>
    </location>
</feature>
<dbReference type="AlphaFoldDB" id="A0ABC9AG63"/>
<keyword evidence="1" id="KW-0812">Transmembrane</keyword>
<reference evidence="2" key="1">
    <citation type="submission" date="2024-10" db="EMBL/GenBank/DDBJ databases">
        <authorList>
            <person name="Ryan C."/>
        </authorList>
    </citation>
    <scope>NUCLEOTIDE SEQUENCE [LARGE SCALE GENOMIC DNA]</scope>
</reference>
<gene>
    <name evidence="2" type="ORF">URODEC1_LOCUS54423</name>
</gene>
<evidence type="ECO:0008006" key="4">
    <source>
        <dbReference type="Google" id="ProtNLM"/>
    </source>
</evidence>
<accession>A0ABC9AG63</accession>
<proteinExistence type="predicted"/>
<evidence type="ECO:0000313" key="3">
    <source>
        <dbReference type="Proteomes" id="UP001497457"/>
    </source>
</evidence>
<feature type="transmembrane region" description="Helical" evidence="1">
    <location>
        <begin position="127"/>
        <end position="148"/>
    </location>
</feature>
<evidence type="ECO:0000256" key="1">
    <source>
        <dbReference type="SAM" id="Phobius"/>
    </source>
</evidence>
<evidence type="ECO:0000313" key="2">
    <source>
        <dbReference type="EMBL" id="CAL4977918.1"/>
    </source>
</evidence>
<protein>
    <recommendedName>
        <fullName evidence="4">Transmembrane protein</fullName>
    </recommendedName>
</protein>
<keyword evidence="3" id="KW-1185">Reference proteome</keyword>
<feature type="transmembrane region" description="Helical" evidence="1">
    <location>
        <begin position="160"/>
        <end position="184"/>
    </location>
</feature>
<name>A0ABC9AG63_9POAL</name>